<accession>A0A9D5C5T5</accession>
<gene>
    <name evidence="4" type="ORF">J5N97_023958</name>
</gene>
<dbReference type="InterPro" id="IPR016140">
    <property type="entry name" value="Bifunc_inhib/LTP/seed_store"/>
</dbReference>
<name>A0A9D5C5T5_9LILI</name>
<feature type="chain" id="PRO_5039720296" description="Bifunctional inhibitor/plant lipid transfer protein/seed storage helical domain-containing protein" evidence="2">
    <location>
        <begin position="27"/>
        <end position="254"/>
    </location>
</feature>
<keyword evidence="5" id="KW-1185">Reference proteome</keyword>
<dbReference type="Proteomes" id="UP001085076">
    <property type="component" value="Miscellaneous, Linkage group lg07"/>
</dbReference>
<feature type="domain" description="Bifunctional inhibitor/plant lipid transfer protein/seed storage helical" evidence="3">
    <location>
        <begin position="38"/>
        <end position="121"/>
    </location>
</feature>
<dbReference type="EMBL" id="JAGGNH010000007">
    <property type="protein sequence ID" value="KAJ0967041.1"/>
    <property type="molecule type" value="Genomic_DNA"/>
</dbReference>
<reference evidence="4" key="1">
    <citation type="submission" date="2021-03" db="EMBL/GenBank/DDBJ databases">
        <authorList>
            <person name="Li Z."/>
            <person name="Yang C."/>
        </authorList>
    </citation>
    <scope>NUCLEOTIDE SEQUENCE</scope>
    <source>
        <strain evidence="4">Dzin_1.0</strain>
        <tissue evidence="4">Leaf</tissue>
    </source>
</reference>
<dbReference type="AlphaFoldDB" id="A0A9D5C5T5"/>
<dbReference type="InterPro" id="IPR036312">
    <property type="entry name" value="Bifun_inhib/LTP/seed_sf"/>
</dbReference>
<dbReference type="SMART" id="SM00499">
    <property type="entry name" value="AAI"/>
    <property type="match status" value="1"/>
</dbReference>
<evidence type="ECO:0000256" key="2">
    <source>
        <dbReference type="SAM" id="SignalP"/>
    </source>
</evidence>
<organism evidence="4 5">
    <name type="scientific">Dioscorea zingiberensis</name>
    <dbReference type="NCBI Taxonomy" id="325984"/>
    <lineage>
        <taxon>Eukaryota</taxon>
        <taxon>Viridiplantae</taxon>
        <taxon>Streptophyta</taxon>
        <taxon>Embryophyta</taxon>
        <taxon>Tracheophyta</taxon>
        <taxon>Spermatophyta</taxon>
        <taxon>Magnoliopsida</taxon>
        <taxon>Liliopsida</taxon>
        <taxon>Dioscoreales</taxon>
        <taxon>Dioscoreaceae</taxon>
        <taxon>Dioscorea</taxon>
    </lineage>
</organism>
<feature type="region of interest" description="Disordered" evidence="1">
    <location>
        <begin position="147"/>
        <end position="205"/>
    </location>
</feature>
<evidence type="ECO:0000256" key="1">
    <source>
        <dbReference type="SAM" id="MobiDB-lite"/>
    </source>
</evidence>
<dbReference type="CDD" id="cd01958">
    <property type="entry name" value="HPS_like"/>
    <property type="match status" value="1"/>
</dbReference>
<dbReference type="Gene3D" id="1.10.110.10">
    <property type="entry name" value="Plant lipid-transfer and hydrophobic proteins"/>
    <property type="match status" value="1"/>
</dbReference>
<dbReference type="PANTHER" id="PTHR31731">
    <property type="match status" value="1"/>
</dbReference>
<proteinExistence type="predicted"/>
<dbReference type="InterPro" id="IPR051636">
    <property type="entry name" value="Plant_LTP/defense-related"/>
</dbReference>
<dbReference type="OrthoDB" id="1935738at2759"/>
<evidence type="ECO:0000313" key="5">
    <source>
        <dbReference type="Proteomes" id="UP001085076"/>
    </source>
</evidence>
<dbReference type="SUPFAM" id="SSF47699">
    <property type="entry name" value="Bifunctional inhibitor/lipid-transfer protein/seed storage 2S albumin"/>
    <property type="match status" value="1"/>
</dbReference>
<evidence type="ECO:0000259" key="3">
    <source>
        <dbReference type="SMART" id="SM00499"/>
    </source>
</evidence>
<dbReference type="Pfam" id="PF14547">
    <property type="entry name" value="Hydrophob_seed"/>
    <property type="match status" value="1"/>
</dbReference>
<keyword evidence="2" id="KW-0732">Signal</keyword>
<evidence type="ECO:0000313" key="4">
    <source>
        <dbReference type="EMBL" id="KAJ0967041.1"/>
    </source>
</evidence>
<dbReference type="InterPro" id="IPR027923">
    <property type="entry name" value="Hydrophob_seed_dom"/>
</dbReference>
<feature type="compositionally biased region" description="Acidic residues" evidence="1">
    <location>
        <begin position="151"/>
        <end position="160"/>
    </location>
</feature>
<sequence length="254" mass="27197">MASKATAPAVTLFLILNLLIFNLGTSWSPPPSSSKGKCPMDALKLAVCADVLNGLLNITIGNPPKKPCCPLIENLLDLEAAVCLCTAIKADLLGIHLNIPLDLSLVLNYCGKKSSSIVATFSQLHDLDPIPSPMASATDELHDDRAAFESDASDETDSEDSSFNPLPPPLATDDGDTAAEPPNPNPNAGSDPQIGDMDTSSPERKRCRISELGEIRTPAGFDDSRRLFQRLFSDEDEITILNGFLETMSTIMND</sequence>
<protein>
    <recommendedName>
        <fullName evidence="3">Bifunctional inhibitor/plant lipid transfer protein/seed storage helical domain-containing protein</fullName>
    </recommendedName>
</protein>
<reference evidence="4" key="2">
    <citation type="journal article" date="2022" name="Hortic Res">
        <title>The genome of Dioscorea zingiberensis sheds light on the biosynthesis, origin and evolution of the medicinally important diosgenin saponins.</title>
        <authorList>
            <person name="Li Y."/>
            <person name="Tan C."/>
            <person name="Li Z."/>
            <person name="Guo J."/>
            <person name="Li S."/>
            <person name="Chen X."/>
            <person name="Wang C."/>
            <person name="Dai X."/>
            <person name="Yang H."/>
            <person name="Song W."/>
            <person name="Hou L."/>
            <person name="Xu J."/>
            <person name="Tong Z."/>
            <person name="Xu A."/>
            <person name="Yuan X."/>
            <person name="Wang W."/>
            <person name="Yang Q."/>
            <person name="Chen L."/>
            <person name="Sun Z."/>
            <person name="Wang K."/>
            <person name="Pan B."/>
            <person name="Chen J."/>
            <person name="Bao Y."/>
            <person name="Liu F."/>
            <person name="Qi X."/>
            <person name="Gang D.R."/>
            <person name="Wen J."/>
            <person name="Li J."/>
        </authorList>
    </citation>
    <scope>NUCLEOTIDE SEQUENCE</scope>
    <source>
        <strain evidence="4">Dzin_1.0</strain>
    </source>
</reference>
<comment type="caution">
    <text evidence="4">The sequence shown here is derived from an EMBL/GenBank/DDBJ whole genome shotgun (WGS) entry which is preliminary data.</text>
</comment>
<feature type="signal peptide" evidence="2">
    <location>
        <begin position="1"/>
        <end position="26"/>
    </location>
</feature>